<feature type="region of interest" description="Disordered" evidence="1">
    <location>
        <begin position="49"/>
        <end position="202"/>
    </location>
</feature>
<dbReference type="EMBL" id="JBEDNY010000006">
    <property type="protein sequence ID" value="MEZ3165139.1"/>
    <property type="molecule type" value="Genomic_DNA"/>
</dbReference>
<sequence length="202" mass="19512">MAANRGFVALLALAVLVWGVAFSGGLTVALLTSTADVTTTFETPAELAQIDESSGSGFGVATAPVGNETNTGEENGIAAEANGTEPAANGTAPINGSAPAANSTETGENVSAPTDGNVSAPEDENASAPTSGNTSAPANENLSAPKEENGSSPPSDAPDPVTNGSAPTGNSTAGDQAAADANDLGAVGVDQWPDSSRSGGRA</sequence>
<accession>A0ABD5M4F2</accession>
<feature type="compositionally biased region" description="Polar residues" evidence="1">
    <location>
        <begin position="127"/>
        <end position="142"/>
    </location>
</feature>
<comment type="caution">
    <text evidence="2">The sequence shown here is derived from an EMBL/GenBank/DDBJ whole genome shotgun (WGS) entry which is preliminary data.</text>
</comment>
<evidence type="ECO:0008006" key="4">
    <source>
        <dbReference type="Google" id="ProtNLM"/>
    </source>
</evidence>
<evidence type="ECO:0000313" key="3">
    <source>
        <dbReference type="Proteomes" id="UP001567572"/>
    </source>
</evidence>
<feature type="compositionally biased region" description="Polar residues" evidence="1">
    <location>
        <begin position="162"/>
        <end position="174"/>
    </location>
</feature>
<name>A0ABD5M4F2_9EURY</name>
<evidence type="ECO:0000256" key="1">
    <source>
        <dbReference type="SAM" id="MobiDB-lite"/>
    </source>
</evidence>
<gene>
    <name evidence="2" type="ORF">ABNG04_14920</name>
</gene>
<organism evidence="2 3">
    <name type="scientific">Halorubrum miltondacostae</name>
    <dbReference type="NCBI Taxonomy" id="3076378"/>
    <lineage>
        <taxon>Archaea</taxon>
        <taxon>Methanobacteriati</taxon>
        <taxon>Methanobacteriota</taxon>
        <taxon>Stenosarchaea group</taxon>
        <taxon>Halobacteria</taxon>
        <taxon>Halobacteriales</taxon>
        <taxon>Haloferacaceae</taxon>
        <taxon>Halorubrum</taxon>
    </lineage>
</organism>
<feature type="compositionally biased region" description="Polar residues" evidence="1">
    <location>
        <begin position="193"/>
        <end position="202"/>
    </location>
</feature>
<dbReference type="RefSeq" id="WP_371163181.1">
    <property type="nucleotide sequence ID" value="NZ_JBEDNY010000006.1"/>
</dbReference>
<dbReference type="AlphaFoldDB" id="A0ABD5M4F2"/>
<reference evidence="2 3" key="1">
    <citation type="submission" date="2024-06" db="EMBL/GenBank/DDBJ databases">
        <title>Halorubrum miltondacostae sp. nov., a potential PHA producer isolated from an inland solar saltern in Rio Maior, Portugal.</title>
        <authorList>
            <person name="Albuquerque L."/>
            <person name="Viver T."/>
            <person name="Barroso C."/>
            <person name="Claudino R."/>
            <person name="Galvan M."/>
            <person name="Simoes G."/>
            <person name="Lobo Da Cunha A."/>
            <person name="Egas C."/>
        </authorList>
    </citation>
    <scope>NUCLEOTIDE SEQUENCE [LARGE SCALE GENOMIC DNA]</scope>
    <source>
        <strain evidence="2 3">RMP-11</strain>
    </source>
</reference>
<proteinExistence type="predicted"/>
<feature type="compositionally biased region" description="Polar residues" evidence="1">
    <location>
        <begin position="100"/>
        <end position="117"/>
    </location>
</feature>
<evidence type="ECO:0000313" key="2">
    <source>
        <dbReference type="EMBL" id="MEZ3165139.1"/>
    </source>
</evidence>
<keyword evidence="3" id="KW-1185">Reference proteome</keyword>
<dbReference type="Proteomes" id="UP001567572">
    <property type="component" value="Unassembled WGS sequence"/>
</dbReference>
<protein>
    <recommendedName>
        <fullName evidence="4">Cell surface protein</fullName>
    </recommendedName>
</protein>